<keyword evidence="3" id="KW-1133">Transmembrane helix</keyword>
<evidence type="ECO:0000256" key="3">
    <source>
        <dbReference type="SAM" id="Phobius"/>
    </source>
</evidence>
<feature type="coiled-coil region" evidence="1">
    <location>
        <begin position="113"/>
        <end position="158"/>
    </location>
</feature>
<evidence type="ECO:0000256" key="2">
    <source>
        <dbReference type="SAM" id="MobiDB-lite"/>
    </source>
</evidence>
<reference evidence="5" key="1">
    <citation type="journal article" date="2019" name="Int. J. Syst. Evol. Microbiol.">
        <title>The Global Catalogue of Microorganisms (GCM) 10K type strain sequencing project: providing services to taxonomists for standard genome sequencing and annotation.</title>
        <authorList>
            <consortium name="The Broad Institute Genomics Platform"/>
            <consortium name="The Broad Institute Genome Sequencing Center for Infectious Disease"/>
            <person name="Wu L."/>
            <person name="Ma J."/>
        </authorList>
    </citation>
    <scope>NUCLEOTIDE SEQUENCE [LARGE SCALE GENOMIC DNA]</scope>
    <source>
        <strain evidence="5">JCM 18014</strain>
    </source>
</reference>
<evidence type="ECO:0008006" key="6">
    <source>
        <dbReference type="Google" id="ProtNLM"/>
    </source>
</evidence>
<evidence type="ECO:0000256" key="1">
    <source>
        <dbReference type="SAM" id="Coils"/>
    </source>
</evidence>
<keyword evidence="5" id="KW-1185">Reference proteome</keyword>
<protein>
    <recommendedName>
        <fullName evidence="6">Conjugal transfer protein TraB</fullName>
    </recommendedName>
</protein>
<feature type="region of interest" description="Disordered" evidence="2">
    <location>
        <begin position="159"/>
        <end position="191"/>
    </location>
</feature>
<proteinExistence type="predicted"/>
<dbReference type="Proteomes" id="UP001500518">
    <property type="component" value="Unassembled WGS sequence"/>
</dbReference>
<keyword evidence="3" id="KW-0812">Transmembrane</keyword>
<keyword evidence="3" id="KW-0472">Membrane</keyword>
<dbReference type="EMBL" id="BAABHV010000022">
    <property type="protein sequence ID" value="GAA5062159.1"/>
    <property type="molecule type" value="Genomic_DNA"/>
</dbReference>
<comment type="caution">
    <text evidence="4">The sequence shown here is derived from an EMBL/GenBank/DDBJ whole genome shotgun (WGS) entry which is preliminary data.</text>
</comment>
<gene>
    <name evidence="4" type="ORF">GCM10023208_32340</name>
</gene>
<keyword evidence="1" id="KW-0175">Coiled coil</keyword>
<evidence type="ECO:0000313" key="4">
    <source>
        <dbReference type="EMBL" id="GAA5062159.1"/>
    </source>
</evidence>
<feature type="region of interest" description="Disordered" evidence="2">
    <location>
        <begin position="1"/>
        <end position="25"/>
    </location>
</feature>
<accession>A0ABP9KQV3</accession>
<dbReference type="RefSeq" id="WP_346034033.1">
    <property type="nucleotide sequence ID" value="NZ_BAABHV010000022.1"/>
</dbReference>
<sequence>MAEATQKDAEKRPLPGSPEARESGRRNLNSQIAQRQKMLLAGIGAIALIGGGMFIFGGDGDEGGSDANGAATIDTGGLVNRNLSQREFVASYGNRLDAQGRAIKDLQQSQLPRPEIEQELEALRSENAQMRSDGQAAIDAISTENANLRSQLREAAKVPATAPPLPPPPAYGPGVGTGGAVQPPQEAPEAQGGQLSLMSFSAEPGKDGKPRAAETAPALLLEASRDYLPPNSYAPATVIVGVDASTGVASQSDPLPVVLRITGPARSVTSLAFQFVGEYRRPVIERAHGAVDHHEFLFGLGNLVLVAVFVFEHGGHSVVVGLKFAELPRFLFGHRRRLAGQAIEAVDKVMADIGAKRRPNPGKAIFEGGLFCGFFHGLVREVFEQRDIDPALAGIIVEQFALDPAACGEIGIASDQNSSRIGAAHRGIEHHAADRVGRDLVPGVLQFGIDMRLALDI</sequence>
<feature type="compositionally biased region" description="Pro residues" evidence="2">
    <location>
        <begin position="161"/>
        <end position="171"/>
    </location>
</feature>
<feature type="transmembrane region" description="Helical" evidence="3">
    <location>
        <begin position="38"/>
        <end position="58"/>
    </location>
</feature>
<name>A0ABP9KQV3_9SPHN</name>
<evidence type="ECO:0000313" key="5">
    <source>
        <dbReference type="Proteomes" id="UP001500518"/>
    </source>
</evidence>
<organism evidence="4 5">
    <name type="scientific">Erythrobacter westpacificensis</name>
    <dbReference type="NCBI Taxonomy" id="1055231"/>
    <lineage>
        <taxon>Bacteria</taxon>
        <taxon>Pseudomonadati</taxon>
        <taxon>Pseudomonadota</taxon>
        <taxon>Alphaproteobacteria</taxon>
        <taxon>Sphingomonadales</taxon>
        <taxon>Erythrobacteraceae</taxon>
        <taxon>Erythrobacter/Porphyrobacter group</taxon>
        <taxon>Erythrobacter</taxon>
    </lineage>
</organism>